<dbReference type="PANTHER" id="PTHR37962:SF2">
    <property type="entry name" value="MALE STERILE (3) 76CA"/>
    <property type="match status" value="1"/>
</dbReference>
<dbReference type="Proteomes" id="UP001328107">
    <property type="component" value="Unassembled WGS sequence"/>
</dbReference>
<organism evidence="1 2">
    <name type="scientific">Pristionchus mayeri</name>
    <dbReference type="NCBI Taxonomy" id="1317129"/>
    <lineage>
        <taxon>Eukaryota</taxon>
        <taxon>Metazoa</taxon>
        <taxon>Ecdysozoa</taxon>
        <taxon>Nematoda</taxon>
        <taxon>Chromadorea</taxon>
        <taxon>Rhabditida</taxon>
        <taxon>Rhabditina</taxon>
        <taxon>Diplogasteromorpha</taxon>
        <taxon>Diplogasteroidea</taxon>
        <taxon>Neodiplogasteridae</taxon>
        <taxon>Pristionchus</taxon>
    </lineage>
</organism>
<evidence type="ECO:0000313" key="2">
    <source>
        <dbReference type="Proteomes" id="UP001328107"/>
    </source>
</evidence>
<feature type="non-terminal residue" evidence="1">
    <location>
        <position position="134"/>
    </location>
</feature>
<protein>
    <submittedName>
        <fullName evidence="1">Uncharacterized protein</fullName>
    </submittedName>
</protein>
<dbReference type="PANTHER" id="PTHR37962">
    <property type="entry name" value="MALE STERILE (3) 76CA"/>
    <property type="match status" value="1"/>
</dbReference>
<name>A0AAN5CJX1_9BILA</name>
<reference evidence="2" key="1">
    <citation type="submission" date="2022-10" db="EMBL/GenBank/DDBJ databases">
        <title>Genome assembly of Pristionchus species.</title>
        <authorList>
            <person name="Yoshida K."/>
            <person name="Sommer R.J."/>
        </authorList>
    </citation>
    <scope>NUCLEOTIDE SEQUENCE [LARGE SCALE GENOMIC DNA]</scope>
    <source>
        <strain evidence="2">RS5460</strain>
    </source>
</reference>
<gene>
    <name evidence="1" type="ORF">PMAYCL1PPCAC_15934</name>
</gene>
<evidence type="ECO:0000313" key="1">
    <source>
        <dbReference type="EMBL" id="GMR45739.1"/>
    </source>
</evidence>
<comment type="caution">
    <text evidence="1">The sequence shown here is derived from an EMBL/GenBank/DDBJ whole genome shotgun (WGS) entry which is preliminary data.</text>
</comment>
<dbReference type="EMBL" id="BTRK01000004">
    <property type="protein sequence ID" value="GMR45739.1"/>
    <property type="molecule type" value="Genomic_DNA"/>
</dbReference>
<keyword evidence="2" id="KW-1185">Reference proteome</keyword>
<dbReference type="AlphaFoldDB" id="A0AAN5CJX1"/>
<accession>A0AAN5CJX1</accession>
<feature type="non-terminal residue" evidence="1">
    <location>
        <position position="1"/>
    </location>
</feature>
<sequence length="134" mass="15262">QVDYVVVMEAVGKHLARYVKHAIKDPSLCEWKIFCFMLISCEKAVSLVYRKDADLFCVLDSHAHDSFATGSIIAVSNGRNLCQLSEWIESRLFPDKNNTKPKRFELSLLQCPNAGSFLNPGREVQAKIYHRTRS</sequence>
<proteinExistence type="predicted"/>